<gene>
    <name evidence="1" type="ORF">AB0H72_32920</name>
</gene>
<name>A0ABV3FIE8_9NOCA</name>
<accession>A0ABV3FIE8</accession>
<evidence type="ECO:0000313" key="2">
    <source>
        <dbReference type="Proteomes" id="UP001551658"/>
    </source>
</evidence>
<comment type="caution">
    <text evidence="1">The sequence shown here is derived from an EMBL/GenBank/DDBJ whole genome shotgun (WGS) entry which is preliminary data.</text>
</comment>
<keyword evidence="2" id="KW-1185">Reference proteome</keyword>
<sequence length="96" mass="10480">MGLVSFCVMLTFFQLRMIFSGKFVPREQVDLIVADLRARIEFLEGASTTKDLTIGEQASQIAKLTAQGDLSVRLLESITAYSTNARSGSGYVAQAE</sequence>
<dbReference type="Proteomes" id="UP001551658">
    <property type="component" value="Unassembled WGS sequence"/>
</dbReference>
<protein>
    <submittedName>
        <fullName evidence="1">Uncharacterized protein</fullName>
    </submittedName>
</protein>
<dbReference type="RefSeq" id="WP_357987139.1">
    <property type="nucleotide sequence ID" value="NZ_JBFAIH010000031.1"/>
</dbReference>
<reference evidence="1 2" key="1">
    <citation type="submission" date="2024-06" db="EMBL/GenBank/DDBJ databases">
        <title>The Natural Products Discovery Center: Release of the First 8490 Sequenced Strains for Exploring Actinobacteria Biosynthetic Diversity.</title>
        <authorList>
            <person name="Kalkreuter E."/>
            <person name="Kautsar S.A."/>
            <person name="Yang D."/>
            <person name="Bader C.D."/>
            <person name="Teijaro C.N."/>
            <person name="Fluegel L."/>
            <person name="Davis C.M."/>
            <person name="Simpson J.R."/>
            <person name="Lauterbach L."/>
            <person name="Steele A.D."/>
            <person name="Gui C."/>
            <person name="Meng S."/>
            <person name="Li G."/>
            <person name="Viehrig K."/>
            <person name="Ye F."/>
            <person name="Su P."/>
            <person name="Kiefer A.F."/>
            <person name="Nichols A."/>
            <person name="Cepeda A.J."/>
            <person name="Yan W."/>
            <person name="Fan B."/>
            <person name="Jiang Y."/>
            <person name="Adhikari A."/>
            <person name="Zheng C.-J."/>
            <person name="Schuster L."/>
            <person name="Cowan T.M."/>
            <person name="Smanski M.J."/>
            <person name="Chevrette M.G."/>
            <person name="De Carvalho L.P.S."/>
            <person name="Shen B."/>
        </authorList>
    </citation>
    <scope>NUCLEOTIDE SEQUENCE [LARGE SCALE GENOMIC DNA]</scope>
    <source>
        <strain evidence="1 2">NPDC050671</strain>
    </source>
</reference>
<evidence type="ECO:0000313" key="1">
    <source>
        <dbReference type="EMBL" id="MEV0367499.1"/>
    </source>
</evidence>
<proteinExistence type="predicted"/>
<organism evidence="1 2">
    <name type="scientific">Nocardia fusca</name>
    <dbReference type="NCBI Taxonomy" id="941183"/>
    <lineage>
        <taxon>Bacteria</taxon>
        <taxon>Bacillati</taxon>
        <taxon>Actinomycetota</taxon>
        <taxon>Actinomycetes</taxon>
        <taxon>Mycobacteriales</taxon>
        <taxon>Nocardiaceae</taxon>
        <taxon>Nocardia</taxon>
    </lineage>
</organism>
<dbReference type="EMBL" id="JBFAIH010000031">
    <property type="protein sequence ID" value="MEV0367499.1"/>
    <property type="molecule type" value="Genomic_DNA"/>
</dbReference>